<protein>
    <recommendedName>
        <fullName evidence="7">Pentatricopeptide repeat-containing protein</fullName>
    </recommendedName>
</protein>
<dbReference type="FunFam" id="1.25.40.10:FF:000309">
    <property type="entry name" value="Pentatricopeptide repeat-containing protein, chloroplastic"/>
    <property type="match status" value="1"/>
</dbReference>
<dbReference type="InterPro" id="IPR011990">
    <property type="entry name" value="TPR-like_helical_dom_sf"/>
</dbReference>
<dbReference type="FunFam" id="1.25.40.10:FF:000436">
    <property type="entry name" value="Pentatricopeptide repeat-containing protein At5g39350 family"/>
    <property type="match status" value="1"/>
</dbReference>
<reference evidence="5 6" key="1">
    <citation type="submission" date="2020-04" db="EMBL/GenBank/DDBJ databases">
        <title>Plant Genome Project.</title>
        <authorList>
            <person name="Zhang R.-G."/>
        </authorList>
    </citation>
    <scope>NUCLEOTIDE SEQUENCE [LARGE SCALE GENOMIC DNA]</scope>
    <source>
        <strain evidence="5">YNK0</strain>
        <tissue evidence="5">Leaf</tissue>
    </source>
</reference>
<gene>
    <name evidence="5" type="ORF">HHK36_007304</name>
</gene>
<evidence type="ECO:0008006" key="7">
    <source>
        <dbReference type="Google" id="ProtNLM"/>
    </source>
</evidence>
<evidence type="ECO:0000256" key="1">
    <source>
        <dbReference type="ARBA" id="ARBA00022737"/>
    </source>
</evidence>
<evidence type="ECO:0000313" key="5">
    <source>
        <dbReference type="EMBL" id="KAF8408162.1"/>
    </source>
</evidence>
<evidence type="ECO:0000256" key="2">
    <source>
        <dbReference type="ARBA" id="ARBA00061659"/>
    </source>
</evidence>
<dbReference type="PANTHER" id="PTHR47926:SF363">
    <property type="entry name" value="PENTATRICOPEPTIDE REPEAT-CONTAINING PROTEIN"/>
    <property type="match status" value="1"/>
</dbReference>
<dbReference type="OrthoDB" id="185373at2759"/>
<comment type="similarity">
    <text evidence="2">Belongs to the PPR family. PCMP-E subfamily.</text>
</comment>
<feature type="repeat" description="PPR" evidence="3">
    <location>
        <begin position="509"/>
        <end position="543"/>
    </location>
</feature>
<dbReference type="OMA" id="YAKCHMI"/>
<dbReference type="GO" id="GO:0009451">
    <property type="term" value="P:RNA modification"/>
    <property type="evidence" value="ECO:0007669"/>
    <property type="project" value="InterPro"/>
</dbReference>
<dbReference type="EMBL" id="JABCRI010000004">
    <property type="protein sequence ID" value="KAF8408162.1"/>
    <property type="molecule type" value="Genomic_DNA"/>
</dbReference>
<feature type="repeat" description="PPR" evidence="3">
    <location>
        <begin position="544"/>
        <end position="579"/>
    </location>
</feature>
<keyword evidence="6" id="KW-1185">Reference proteome</keyword>
<evidence type="ECO:0000256" key="3">
    <source>
        <dbReference type="PROSITE-ProRule" id="PRU00708"/>
    </source>
</evidence>
<dbReference type="InterPro" id="IPR046960">
    <property type="entry name" value="PPR_At4g14850-like_plant"/>
</dbReference>
<dbReference type="FunFam" id="1.25.40.10:FF:001180">
    <property type="entry name" value="Pentatricopeptide repeat-containing protein At2g03380, mitochondrial"/>
    <property type="match status" value="1"/>
</dbReference>
<evidence type="ECO:0000256" key="4">
    <source>
        <dbReference type="SAM" id="MobiDB-lite"/>
    </source>
</evidence>
<feature type="repeat" description="PPR" evidence="3">
    <location>
        <begin position="408"/>
        <end position="442"/>
    </location>
</feature>
<accession>A0A834ZKQ5</accession>
<feature type="repeat" description="PPR" evidence="3">
    <location>
        <begin position="207"/>
        <end position="241"/>
    </location>
</feature>
<dbReference type="InterPro" id="IPR002885">
    <property type="entry name" value="PPR_rpt"/>
</dbReference>
<feature type="region of interest" description="Disordered" evidence="4">
    <location>
        <begin position="680"/>
        <end position="704"/>
    </location>
</feature>
<name>A0A834ZKQ5_TETSI</name>
<dbReference type="Pfam" id="PF01535">
    <property type="entry name" value="PPR"/>
    <property type="match status" value="2"/>
</dbReference>
<dbReference type="AlphaFoldDB" id="A0A834ZKQ5"/>
<evidence type="ECO:0000313" key="6">
    <source>
        <dbReference type="Proteomes" id="UP000655225"/>
    </source>
</evidence>
<keyword evidence="1" id="KW-0677">Repeat</keyword>
<dbReference type="Pfam" id="PF20431">
    <property type="entry name" value="E_motif"/>
    <property type="match status" value="1"/>
</dbReference>
<dbReference type="FunFam" id="1.25.40.10:FF:000212">
    <property type="entry name" value="Pentatricopeptide repeat-containing protein At2g03380, mitochondrial"/>
    <property type="match status" value="1"/>
</dbReference>
<dbReference type="NCBIfam" id="TIGR00756">
    <property type="entry name" value="PPR"/>
    <property type="match status" value="3"/>
</dbReference>
<dbReference type="InterPro" id="IPR046848">
    <property type="entry name" value="E_motif"/>
</dbReference>
<dbReference type="GO" id="GO:0003723">
    <property type="term" value="F:RNA binding"/>
    <property type="evidence" value="ECO:0007669"/>
    <property type="project" value="InterPro"/>
</dbReference>
<organism evidence="5 6">
    <name type="scientific">Tetracentron sinense</name>
    <name type="common">Spur-leaf</name>
    <dbReference type="NCBI Taxonomy" id="13715"/>
    <lineage>
        <taxon>Eukaryota</taxon>
        <taxon>Viridiplantae</taxon>
        <taxon>Streptophyta</taxon>
        <taxon>Embryophyta</taxon>
        <taxon>Tracheophyta</taxon>
        <taxon>Spermatophyta</taxon>
        <taxon>Magnoliopsida</taxon>
        <taxon>Trochodendrales</taxon>
        <taxon>Trochodendraceae</taxon>
        <taxon>Tetracentron</taxon>
    </lineage>
</organism>
<dbReference type="PANTHER" id="PTHR47926">
    <property type="entry name" value="PENTATRICOPEPTIDE REPEAT-CONTAINING PROTEIN"/>
    <property type="match status" value="1"/>
</dbReference>
<dbReference type="Proteomes" id="UP000655225">
    <property type="component" value="Unassembled WGS sequence"/>
</dbReference>
<dbReference type="Gene3D" id="1.25.40.10">
    <property type="entry name" value="Tetratricopeptide repeat domain"/>
    <property type="match status" value="5"/>
</dbReference>
<dbReference type="PROSITE" id="PS51375">
    <property type="entry name" value="PPR"/>
    <property type="match status" value="5"/>
</dbReference>
<dbReference type="FunFam" id="1.25.40.10:FF:000948">
    <property type="entry name" value="Pentatricopeptide repeat-containing protein mitochondrial"/>
    <property type="match status" value="1"/>
</dbReference>
<sequence length="704" mass="78177">MKLIPLLQRHVPRVIKKSHLHWRPFTTIEPLEIDQTIASMHSISSNPCYSLLSICNNVRSLTKIHGLLIVHGLTDDLLCQTKLVSLYGFFGCVKWARLVFDRIRNPDLYSWKVMIRWYFLNDLYCEIITFYTCMKQCLKEQDNIVFSIVLKACTELRYIDEGMKLHCQIVKVGNPDSFVMTGLVDMYAKCGEIGCSRDIFEEIFDKNVVSWTSMIAGYVQNDCSEDGLILFNRMRKGLVEANQFTLGSLITACTKLGALHQSKWVHGYMIKKGIDMNSCVVTALLDMYVKCGTVSDARSVFDELSNVDLVSWTAMIVGYAQRSYPTEAFKLFTDKKWAGILPNSVTISSVLSACAQSSNLNLGRSVHSLGMTLGLEDATVRNALVDMYAKCNMIGDARCIFETISDKDVITWNSMITGYSQNGSASEALTLFHHMRLESSPDSVTVVTVLSACASLGALRTGCSIHAYTVKEGLLSSNVYVGTALLNLYAKCGDAESARRVFDGMGEKNTITWSAMMGGYGMHGDGSGSLALLGEMLKEKLEPNEVTFTSILSACSHSGMVGEGWRYFNSMCQEYSVVPSMKHYVCMVDLLARAGRIEEALEFTGKMPIQPDVSVFGALLHGCRLHSRLDLGEAAVRRMLELQPDKAGYYVLMSNLYASDGRWDQVNEVRELMKERGLSKSPGCSLVEMDDGNSSSPLRVASLP</sequence>
<dbReference type="Pfam" id="PF13041">
    <property type="entry name" value="PPR_2"/>
    <property type="match status" value="4"/>
</dbReference>
<proteinExistence type="inferred from homology"/>
<feature type="repeat" description="PPR" evidence="3">
    <location>
        <begin position="308"/>
        <end position="342"/>
    </location>
</feature>
<comment type="caution">
    <text evidence="5">The sequence shown here is derived from an EMBL/GenBank/DDBJ whole genome shotgun (WGS) entry which is preliminary data.</text>
</comment>